<evidence type="ECO:0000256" key="1">
    <source>
        <dbReference type="SAM" id="MobiDB-lite"/>
    </source>
</evidence>
<evidence type="ECO:0000313" key="2">
    <source>
        <dbReference type="EMBL" id="CAK0909168.1"/>
    </source>
</evidence>
<comment type="caution">
    <text evidence="2">The sequence shown here is derived from an EMBL/GenBank/DDBJ whole genome shotgun (WGS) entry which is preliminary data.</text>
</comment>
<feature type="region of interest" description="Disordered" evidence="1">
    <location>
        <begin position="91"/>
        <end position="119"/>
    </location>
</feature>
<name>A0ABN9Y9S8_9DINO</name>
<dbReference type="EMBL" id="CAUYUJ010022148">
    <property type="protein sequence ID" value="CAK0909168.1"/>
    <property type="molecule type" value="Genomic_DNA"/>
</dbReference>
<feature type="compositionally biased region" description="Low complexity" evidence="1">
    <location>
        <begin position="91"/>
        <end position="110"/>
    </location>
</feature>
<reference evidence="2" key="1">
    <citation type="submission" date="2023-10" db="EMBL/GenBank/DDBJ databases">
        <authorList>
            <person name="Chen Y."/>
            <person name="Shah S."/>
            <person name="Dougan E. K."/>
            <person name="Thang M."/>
            <person name="Chan C."/>
        </authorList>
    </citation>
    <scope>NUCLEOTIDE SEQUENCE [LARGE SCALE GENOMIC DNA]</scope>
</reference>
<organism evidence="2 3">
    <name type="scientific">Prorocentrum cordatum</name>
    <dbReference type="NCBI Taxonomy" id="2364126"/>
    <lineage>
        <taxon>Eukaryota</taxon>
        <taxon>Sar</taxon>
        <taxon>Alveolata</taxon>
        <taxon>Dinophyceae</taxon>
        <taxon>Prorocentrales</taxon>
        <taxon>Prorocentraceae</taxon>
        <taxon>Prorocentrum</taxon>
    </lineage>
</organism>
<evidence type="ECO:0000313" key="3">
    <source>
        <dbReference type="Proteomes" id="UP001189429"/>
    </source>
</evidence>
<protein>
    <submittedName>
        <fullName evidence="2">Uncharacterized protein</fullName>
    </submittedName>
</protein>
<keyword evidence="3" id="KW-1185">Reference proteome</keyword>
<gene>
    <name evidence="2" type="ORF">PCOR1329_LOCUS83657</name>
</gene>
<feature type="non-terminal residue" evidence="2">
    <location>
        <position position="1"/>
    </location>
</feature>
<proteinExistence type="predicted"/>
<feature type="region of interest" description="Disordered" evidence="1">
    <location>
        <begin position="51"/>
        <end position="78"/>
    </location>
</feature>
<sequence>PALGRAAWGPRPVARAADDAAALARPLGAAALARVGLGHFAIARRGEEDKVEKRADIWGPTRGPTARTPGLSAGPARRPWRSAASLLEAVRAPTWRPRPSSSTSSPATSRCGLPWRSYT</sequence>
<accession>A0ABN9Y9S8</accession>
<dbReference type="Proteomes" id="UP001189429">
    <property type="component" value="Unassembled WGS sequence"/>
</dbReference>